<evidence type="ECO:0000256" key="3">
    <source>
        <dbReference type="ARBA" id="ARBA00022806"/>
    </source>
</evidence>
<feature type="compositionally biased region" description="Basic and acidic residues" evidence="5">
    <location>
        <begin position="147"/>
        <end position="166"/>
    </location>
</feature>
<dbReference type="GO" id="GO:0016787">
    <property type="term" value="F:hydrolase activity"/>
    <property type="evidence" value="ECO:0007669"/>
    <property type="project" value="UniProtKB-KW"/>
</dbReference>
<sequence length="1136" mass="133706">MFLPDKDRKWKQANTFICYRRLAIYKKKYYRNRQQLIYVSLSGHIYTKENYREAVQVDNRIRADLKISNTGQRSSIHDVNLLYSRLHNLLNPTADEHFDEKMFEYYCIPRSIISEYNNLGIFQLYKEQADCLRSVLQNEQVEKNVKNKVENITPEERTPENRHPQRIDSFSNEEFFTSLEELKHSDDEEGWPEISPQRAPTDGLEISPQKGPTDGLEISPQKGPMDGREISPQGGPTDGREISPQGGPKEEHLCDDKWDKLHVKNDTGHNFFYKNFLFNIPTGMGKTIIYDILIIRMVLYKGYRAILCLPTMTLINEKYDYYEKLLGENTVCLNIRKFNSSNSSGYSYQLCTDIAICTYEQANIILNIIIKNNLKCNYIFVIDEIHYMNDSHRGVFIESMLTKIKYIQKNCESIFKIRVYGFSATLSNVHQIGEWLDAKVHVSKEKLQNIKHLYKINNAIYKDIDGKELERNLEAPFSLDPDHLVFLLSEELILQRNVLIFCPTKKKCEKVAYFISNIMPYYLKNRNYNVKKEMVQRRVNLVNQLKEVSVVMPAMEKLILSGIFYHHADLQSKERGIVEGAFRSNTLFCLCCTTTLSVGVSFNVHTIIIRNIRLGTKFLTKDQIMQISGRCGRMKKAPAGGDAAGAIGDPTNTVSSVVGEEGSGKDVSAQAMTYTPVKDYDEDCDGKVLVFLQQCDKKYMERILKEDVDLFNLKTWLNNFQLCKFIVELIQLNMVKTKKEVEHFLFLYTLKFFKVEEREGKNEETTDTNRVNYRDLMMHEIKQIFQYLFENKLIIIPHDKEQSYYYYMFAKIYNVNLYKMEHIFNFHFLCQYINVETLIKCNLPQKMDLFKKLYRNYKQKDFKDEDKQSYFFSLPFLTILLIFKDTKVNKNIFQNLSVQLVKYLFLVNINNKQFDFYVYDLLRDEDVIECTEVSSYVHPILNALDFIFSFSFIQYVYFRGFPTDVLLMIFVFCVNSDISLKIDFDVYEQILTSRSGPQGGDVRRIFHYFDLSLDKLKRFKHYNSEYLCAQCAECAKKMLQGEIDVDEIYENFEWAKIKRFYFSLIVYDLLTEDIHTVGRKYKVKTNDIRNMYSKCFYNLAFNCRNLRNFKNSLDIFCVVLDNLLIKMRSRNLAFAF</sequence>
<dbReference type="EMBL" id="NETL01000023">
    <property type="protein sequence ID" value="OTN66345.1"/>
    <property type="molecule type" value="Genomic_DNA"/>
</dbReference>
<dbReference type="InterPro" id="IPR050474">
    <property type="entry name" value="Hel308_SKI2-like"/>
</dbReference>
<dbReference type="InterPro" id="IPR001650">
    <property type="entry name" value="Helicase_C-like"/>
</dbReference>
<evidence type="ECO:0000313" key="8">
    <source>
        <dbReference type="EMBL" id="OTN66345.1"/>
    </source>
</evidence>
<reference evidence="8 9" key="1">
    <citation type="submission" date="2017-05" db="EMBL/GenBank/DDBJ databases">
        <title>PacBio assembly of a Plasmodium knowlesi genome sequence with Hi-C correction and manual annotation of the SICAvar gene family.</title>
        <authorList>
            <person name="Lapp S.A."/>
            <person name="Geraldo J.A."/>
            <person name="Chien J.-T."/>
            <person name="Ay F."/>
            <person name="Pakala S.B."/>
            <person name="Batugedara G."/>
            <person name="Humphrey J.C."/>
            <person name="Debarry J.D."/>
            <person name="Le Roch K.G."/>
            <person name="Galinski M.R."/>
            <person name="Kissinger J.C."/>
        </authorList>
    </citation>
    <scope>NUCLEOTIDE SEQUENCE [LARGE SCALE GENOMIC DNA]</scope>
    <source>
        <strain evidence="9">Malayan Strain Pk1 (A+)</strain>
    </source>
</reference>
<dbReference type="eggNOG" id="KOG0950">
    <property type="taxonomic scope" value="Eukaryota"/>
</dbReference>
<dbReference type="VEuPathDB" id="PlasmoDB:PKA1H_120073800"/>
<dbReference type="VEuPathDB" id="PlasmoDB:PKNH_1269400"/>
<dbReference type="PROSITE" id="PS51194">
    <property type="entry name" value="HELICASE_CTER"/>
    <property type="match status" value="1"/>
</dbReference>
<organism evidence="8 9">
    <name type="scientific">Plasmodium knowlesi</name>
    <dbReference type="NCBI Taxonomy" id="5850"/>
    <lineage>
        <taxon>Eukaryota</taxon>
        <taxon>Sar</taxon>
        <taxon>Alveolata</taxon>
        <taxon>Apicomplexa</taxon>
        <taxon>Aconoidasida</taxon>
        <taxon>Haemosporida</taxon>
        <taxon>Plasmodiidae</taxon>
        <taxon>Plasmodium</taxon>
        <taxon>Plasmodium (Plasmodium)</taxon>
    </lineage>
</organism>
<proteinExistence type="predicted"/>
<keyword evidence="2" id="KW-0378">Hydrolase</keyword>
<dbReference type="Pfam" id="PF00270">
    <property type="entry name" value="DEAD"/>
    <property type="match status" value="1"/>
</dbReference>
<dbReference type="PANTHER" id="PTHR47961">
    <property type="entry name" value="DNA POLYMERASE THETA, PUTATIVE (AFU_ORTHOLOGUE AFUA_1G05260)-RELATED"/>
    <property type="match status" value="1"/>
</dbReference>
<dbReference type="VEuPathDB" id="PlasmoDB:PKNOH_S09529500"/>
<evidence type="ECO:0000256" key="2">
    <source>
        <dbReference type="ARBA" id="ARBA00022801"/>
    </source>
</evidence>
<evidence type="ECO:0000313" key="9">
    <source>
        <dbReference type="Proteomes" id="UP000195012"/>
    </source>
</evidence>
<evidence type="ECO:0000259" key="7">
    <source>
        <dbReference type="PROSITE" id="PS51194"/>
    </source>
</evidence>
<feature type="region of interest" description="Disordered" evidence="5">
    <location>
        <begin position="147"/>
        <end position="168"/>
    </location>
</feature>
<dbReference type="GO" id="GO:0004386">
    <property type="term" value="F:helicase activity"/>
    <property type="evidence" value="ECO:0007669"/>
    <property type="project" value="UniProtKB-KW"/>
</dbReference>
<keyword evidence="4" id="KW-0067">ATP-binding</keyword>
<name>A0A1Y3DSC9_PLAKN</name>
<evidence type="ECO:0000259" key="6">
    <source>
        <dbReference type="PROSITE" id="PS51192"/>
    </source>
</evidence>
<evidence type="ECO:0000256" key="5">
    <source>
        <dbReference type="SAM" id="MobiDB-lite"/>
    </source>
</evidence>
<dbReference type="OrthoDB" id="2320933at2759"/>
<feature type="domain" description="Helicase ATP-binding" evidence="6">
    <location>
        <begin position="267"/>
        <end position="444"/>
    </location>
</feature>
<dbReference type="SUPFAM" id="SSF52540">
    <property type="entry name" value="P-loop containing nucleoside triphosphate hydrolases"/>
    <property type="match status" value="1"/>
</dbReference>
<protein>
    <submittedName>
        <fullName evidence="8">Putative Helicase</fullName>
    </submittedName>
</protein>
<dbReference type="InterPro" id="IPR027417">
    <property type="entry name" value="P-loop_NTPase"/>
</dbReference>
<dbReference type="SMART" id="SM00490">
    <property type="entry name" value="HELICc"/>
    <property type="match status" value="1"/>
</dbReference>
<accession>A0A1Y3DSC9</accession>
<dbReference type="Gene3D" id="3.40.50.300">
    <property type="entry name" value="P-loop containing nucleotide triphosphate hydrolases"/>
    <property type="match status" value="2"/>
</dbReference>
<keyword evidence="3 8" id="KW-0347">Helicase</keyword>
<keyword evidence="1" id="KW-0547">Nucleotide-binding</keyword>
<dbReference type="SMART" id="SM00487">
    <property type="entry name" value="DEXDc"/>
    <property type="match status" value="1"/>
</dbReference>
<gene>
    <name evidence="8" type="ORF">PKNOH_S09529500</name>
</gene>
<dbReference type="AlphaFoldDB" id="A0A1Y3DSC9"/>
<dbReference type="GO" id="GO:0003676">
    <property type="term" value="F:nucleic acid binding"/>
    <property type="evidence" value="ECO:0007669"/>
    <property type="project" value="InterPro"/>
</dbReference>
<dbReference type="GO" id="GO:0005524">
    <property type="term" value="F:ATP binding"/>
    <property type="evidence" value="ECO:0007669"/>
    <property type="project" value="UniProtKB-KW"/>
</dbReference>
<dbReference type="Pfam" id="PF00271">
    <property type="entry name" value="Helicase_C"/>
    <property type="match status" value="1"/>
</dbReference>
<feature type="domain" description="Helicase C-terminal" evidence="7">
    <location>
        <begin position="487"/>
        <end position="681"/>
    </location>
</feature>
<dbReference type="Proteomes" id="UP000195012">
    <property type="component" value="Unassembled WGS sequence"/>
</dbReference>
<dbReference type="PROSITE" id="PS51192">
    <property type="entry name" value="HELICASE_ATP_BIND_1"/>
    <property type="match status" value="1"/>
</dbReference>
<dbReference type="PANTHER" id="PTHR47961:SF6">
    <property type="entry name" value="DNA-DIRECTED DNA POLYMERASE"/>
    <property type="match status" value="1"/>
</dbReference>
<evidence type="ECO:0000256" key="1">
    <source>
        <dbReference type="ARBA" id="ARBA00022741"/>
    </source>
</evidence>
<feature type="region of interest" description="Disordered" evidence="5">
    <location>
        <begin position="183"/>
        <end position="253"/>
    </location>
</feature>
<evidence type="ECO:0000256" key="4">
    <source>
        <dbReference type="ARBA" id="ARBA00022840"/>
    </source>
</evidence>
<dbReference type="InterPro" id="IPR011545">
    <property type="entry name" value="DEAD/DEAH_box_helicase_dom"/>
</dbReference>
<dbReference type="InterPro" id="IPR014001">
    <property type="entry name" value="Helicase_ATP-bd"/>
</dbReference>
<comment type="caution">
    <text evidence="8">The sequence shown here is derived from an EMBL/GenBank/DDBJ whole genome shotgun (WGS) entry which is preliminary data.</text>
</comment>